<accession>A0A0A9CJR9</accession>
<dbReference type="EMBL" id="GBRH01222054">
    <property type="protein sequence ID" value="JAD75841.1"/>
    <property type="molecule type" value="Transcribed_RNA"/>
</dbReference>
<reference evidence="2" key="2">
    <citation type="journal article" date="2015" name="Data Brief">
        <title>Shoot transcriptome of the giant reed, Arundo donax.</title>
        <authorList>
            <person name="Barrero R.A."/>
            <person name="Guerrero F.D."/>
            <person name="Moolhuijzen P."/>
            <person name="Goolsby J.A."/>
            <person name="Tidwell J."/>
            <person name="Bellgard S.E."/>
            <person name="Bellgard M.I."/>
        </authorList>
    </citation>
    <scope>NUCLEOTIDE SEQUENCE</scope>
    <source>
        <tissue evidence="2">Shoot tissue taken approximately 20 cm above the soil surface</tissue>
    </source>
</reference>
<proteinExistence type="predicted"/>
<sequence length="138" mass="16195">MLCYPVHIFVLILLGYPDVTSSRNQFTISDLCLLIQYQLLFVCIHAEGEIQNITYIILKHPFQILVVRRINGFNVMVCNLDTKYVFVERSSKMGIQKLTIEESFANHSSNKFEIREVLSLIYRVRIRLKCQIISHCRK</sequence>
<protein>
    <submittedName>
        <fullName evidence="2">Uncharacterized protein</fullName>
    </submittedName>
</protein>
<evidence type="ECO:0000313" key="2">
    <source>
        <dbReference type="EMBL" id="JAD75841.1"/>
    </source>
</evidence>
<evidence type="ECO:0000256" key="1">
    <source>
        <dbReference type="SAM" id="SignalP"/>
    </source>
</evidence>
<dbReference type="AlphaFoldDB" id="A0A0A9CJR9"/>
<organism evidence="2">
    <name type="scientific">Arundo donax</name>
    <name type="common">Giant reed</name>
    <name type="synonym">Donax arundinaceus</name>
    <dbReference type="NCBI Taxonomy" id="35708"/>
    <lineage>
        <taxon>Eukaryota</taxon>
        <taxon>Viridiplantae</taxon>
        <taxon>Streptophyta</taxon>
        <taxon>Embryophyta</taxon>
        <taxon>Tracheophyta</taxon>
        <taxon>Spermatophyta</taxon>
        <taxon>Magnoliopsida</taxon>
        <taxon>Liliopsida</taxon>
        <taxon>Poales</taxon>
        <taxon>Poaceae</taxon>
        <taxon>PACMAD clade</taxon>
        <taxon>Arundinoideae</taxon>
        <taxon>Arundineae</taxon>
        <taxon>Arundo</taxon>
    </lineage>
</organism>
<reference evidence="2" key="1">
    <citation type="submission" date="2014-09" db="EMBL/GenBank/DDBJ databases">
        <authorList>
            <person name="Magalhaes I.L.F."/>
            <person name="Oliveira U."/>
            <person name="Santos F.R."/>
            <person name="Vidigal T.H.D.A."/>
            <person name="Brescovit A.D."/>
            <person name="Santos A.J."/>
        </authorList>
    </citation>
    <scope>NUCLEOTIDE SEQUENCE</scope>
    <source>
        <tissue evidence="2">Shoot tissue taken approximately 20 cm above the soil surface</tissue>
    </source>
</reference>
<keyword evidence="1" id="KW-0732">Signal</keyword>
<feature type="chain" id="PRO_5002060820" evidence="1">
    <location>
        <begin position="23"/>
        <end position="138"/>
    </location>
</feature>
<name>A0A0A9CJR9_ARUDO</name>
<feature type="signal peptide" evidence="1">
    <location>
        <begin position="1"/>
        <end position="22"/>
    </location>
</feature>